<protein>
    <submittedName>
        <fullName evidence="1">Uncharacterized protein</fullName>
    </submittedName>
</protein>
<gene>
    <name evidence="1" type="ORF">K466DRAFT_604082</name>
</gene>
<organism evidence="1 2">
    <name type="scientific">Polyporus arcularius HHB13444</name>
    <dbReference type="NCBI Taxonomy" id="1314778"/>
    <lineage>
        <taxon>Eukaryota</taxon>
        <taxon>Fungi</taxon>
        <taxon>Dikarya</taxon>
        <taxon>Basidiomycota</taxon>
        <taxon>Agaricomycotina</taxon>
        <taxon>Agaricomycetes</taxon>
        <taxon>Polyporales</taxon>
        <taxon>Polyporaceae</taxon>
        <taxon>Polyporus</taxon>
    </lineage>
</organism>
<sequence>MSVLTPQSEGGVSMRQMRVWLPNLSPSTRIVVEGLLPTKALGNLRAFSFACSFNQPGIVKGLQQRLGPSLRVLELMCDNVFASGECTLSHCTGLQHIRILGTRPIGSPSTFRNTFGVLSQMTNVPTFISRVRAPNVVSVHFVHLPRWITKDYGSWVGQSLAALSANSALSRTVRKVAFEIYGQEFKERDEDSEAEQRRRIREVCYGSPEFIRDAWAQH</sequence>
<reference evidence="1 2" key="1">
    <citation type="journal article" date="2019" name="Nat. Ecol. Evol.">
        <title>Megaphylogeny resolves global patterns of mushroom evolution.</title>
        <authorList>
            <person name="Varga T."/>
            <person name="Krizsan K."/>
            <person name="Foldi C."/>
            <person name="Dima B."/>
            <person name="Sanchez-Garcia M."/>
            <person name="Sanchez-Ramirez S."/>
            <person name="Szollosi G.J."/>
            <person name="Szarkandi J.G."/>
            <person name="Papp V."/>
            <person name="Albert L."/>
            <person name="Andreopoulos W."/>
            <person name="Angelini C."/>
            <person name="Antonin V."/>
            <person name="Barry K.W."/>
            <person name="Bougher N.L."/>
            <person name="Buchanan P."/>
            <person name="Buyck B."/>
            <person name="Bense V."/>
            <person name="Catcheside P."/>
            <person name="Chovatia M."/>
            <person name="Cooper J."/>
            <person name="Damon W."/>
            <person name="Desjardin D."/>
            <person name="Finy P."/>
            <person name="Geml J."/>
            <person name="Haridas S."/>
            <person name="Hughes K."/>
            <person name="Justo A."/>
            <person name="Karasinski D."/>
            <person name="Kautmanova I."/>
            <person name="Kiss B."/>
            <person name="Kocsube S."/>
            <person name="Kotiranta H."/>
            <person name="LaButti K.M."/>
            <person name="Lechner B.E."/>
            <person name="Liimatainen K."/>
            <person name="Lipzen A."/>
            <person name="Lukacs Z."/>
            <person name="Mihaltcheva S."/>
            <person name="Morgado L.N."/>
            <person name="Niskanen T."/>
            <person name="Noordeloos M.E."/>
            <person name="Ohm R.A."/>
            <person name="Ortiz-Santana B."/>
            <person name="Ovrebo C."/>
            <person name="Racz N."/>
            <person name="Riley R."/>
            <person name="Savchenko A."/>
            <person name="Shiryaev A."/>
            <person name="Soop K."/>
            <person name="Spirin V."/>
            <person name="Szebenyi C."/>
            <person name="Tomsovsky M."/>
            <person name="Tulloss R.E."/>
            <person name="Uehling J."/>
            <person name="Grigoriev I.V."/>
            <person name="Vagvolgyi C."/>
            <person name="Papp T."/>
            <person name="Martin F.M."/>
            <person name="Miettinen O."/>
            <person name="Hibbett D.S."/>
            <person name="Nagy L.G."/>
        </authorList>
    </citation>
    <scope>NUCLEOTIDE SEQUENCE [LARGE SCALE GENOMIC DNA]</scope>
    <source>
        <strain evidence="1 2">HHB13444</strain>
    </source>
</reference>
<accession>A0A5C3NYR9</accession>
<keyword evidence="2" id="KW-1185">Reference proteome</keyword>
<dbReference type="EMBL" id="ML211540">
    <property type="protein sequence ID" value="TFK81939.1"/>
    <property type="molecule type" value="Genomic_DNA"/>
</dbReference>
<dbReference type="InParanoid" id="A0A5C3NYR9"/>
<name>A0A5C3NYR9_9APHY</name>
<evidence type="ECO:0000313" key="1">
    <source>
        <dbReference type="EMBL" id="TFK81939.1"/>
    </source>
</evidence>
<dbReference type="AlphaFoldDB" id="A0A5C3NYR9"/>
<dbReference type="Proteomes" id="UP000308197">
    <property type="component" value="Unassembled WGS sequence"/>
</dbReference>
<proteinExistence type="predicted"/>
<evidence type="ECO:0000313" key="2">
    <source>
        <dbReference type="Proteomes" id="UP000308197"/>
    </source>
</evidence>